<feature type="compositionally biased region" description="Pro residues" evidence="1">
    <location>
        <begin position="34"/>
        <end position="43"/>
    </location>
</feature>
<feature type="region of interest" description="Disordered" evidence="1">
    <location>
        <begin position="1"/>
        <end position="78"/>
    </location>
</feature>
<dbReference type="Proteomes" id="UP000015106">
    <property type="component" value="Chromosome 1"/>
</dbReference>
<sequence>MRAGGRHAPRPLDRAVVLRRTPGGRGGAGSAAPVPSPPDPPCRCLPRGRGRHRRPLFAGQHRAPRRRRRTRLARPLDR</sequence>
<dbReference type="EnsemblPlants" id="TuG1812G0100004196.01.T01">
    <property type="protein sequence ID" value="TuG1812G0100004196.01.T01.cds401572"/>
    <property type="gene ID" value="TuG1812G0100004196.01"/>
</dbReference>
<organism evidence="2 3">
    <name type="scientific">Triticum urartu</name>
    <name type="common">Red wild einkorn</name>
    <name type="synonym">Crithodium urartu</name>
    <dbReference type="NCBI Taxonomy" id="4572"/>
    <lineage>
        <taxon>Eukaryota</taxon>
        <taxon>Viridiplantae</taxon>
        <taxon>Streptophyta</taxon>
        <taxon>Embryophyta</taxon>
        <taxon>Tracheophyta</taxon>
        <taxon>Spermatophyta</taxon>
        <taxon>Magnoliopsida</taxon>
        <taxon>Liliopsida</taxon>
        <taxon>Poales</taxon>
        <taxon>Poaceae</taxon>
        <taxon>BOP clade</taxon>
        <taxon>Pooideae</taxon>
        <taxon>Triticodae</taxon>
        <taxon>Triticeae</taxon>
        <taxon>Triticinae</taxon>
        <taxon>Triticum</taxon>
    </lineage>
</organism>
<dbReference type="AlphaFoldDB" id="A0A8R7P449"/>
<reference evidence="2" key="3">
    <citation type="submission" date="2022-06" db="UniProtKB">
        <authorList>
            <consortium name="EnsemblPlants"/>
        </authorList>
    </citation>
    <scope>IDENTIFICATION</scope>
</reference>
<reference evidence="2" key="2">
    <citation type="submission" date="2018-03" db="EMBL/GenBank/DDBJ databases">
        <title>The Triticum urartu genome reveals the dynamic nature of wheat genome evolution.</title>
        <authorList>
            <person name="Ling H."/>
            <person name="Ma B."/>
            <person name="Shi X."/>
            <person name="Liu H."/>
            <person name="Dong L."/>
            <person name="Sun H."/>
            <person name="Cao Y."/>
            <person name="Gao Q."/>
            <person name="Zheng S."/>
            <person name="Li Y."/>
            <person name="Yu Y."/>
            <person name="Du H."/>
            <person name="Qi M."/>
            <person name="Li Y."/>
            <person name="Yu H."/>
            <person name="Cui Y."/>
            <person name="Wang N."/>
            <person name="Chen C."/>
            <person name="Wu H."/>
            <person name="Zhao Y."/>
            <person name="Zhang J."/>
            <person name="Li Y."/>
            <person name="Zhou W."/>
            <person name="Zhang B."/>
            <person name="Hu W."/>
            <person name="Eijk M."/>
            <person name="Tang J."/>
            <person name="Witsenboer H."/>
            <person name="Zhao S."/>
            <person name="Li Z."/>
            <person name="Zhang A."/>
            <person name="Wang D."/>
            <person name="Liang C."/>
        </authorList>
    </citation>
    <scope>NUCLEOTIDE SEQUENCE [LARGE SCALE GENOMIC DNA]</scope>
    <source>
        <strain evidence="2">cv. G1812</strain>
    </source>
</reference>
<dbReference type="Gramene" id="TuG1812G0100004196.01.T01">
    <property type="protein sequence ID" value="TuG1812G0100004196.01.T01.cds401572"/>
    <property type="gene ID" value="TuG1812G0100004196.01"/>
</dbReference>
<keyword evidence="3" id="KW-1185">Reference proteome</keyword>
<reference evidence="3" key="1">
    <citation type="journal article" date="2013" name="Nature">
        <title>Draft genome of the wheat A-genome progenitor Triticum urartu.</title>
        <authorList>
            <person name="Ling H.Q."/>
            <person name="Zhao S."/>
            <person name="Liu D."/>
            <person name="Wang J."/>
            <person name="Sun H."/>
            <person name="Zhang C."/>
            <person name="Fan H."/>
            <person name="Li D."/>
            <person name="Dong L."/>
            <person name="Tao Y."/>
            <person name="Gao C."/>
            <person name="Wu H."/>
            <person name="Li Y."/>
            <person name="Cui Y."/>
            <person name="Guo X."/>
            <person name="Zheng S."/>
            <person name="Wang B."/>
            <person name="Yu K."/>
            <person name="Liang Q."/>
            <person name="Yang W."/>
            <person name="Lou X."/>
            <person name="Chen J."/>
            <person name="Feng M."/>
            <person name="Jian J."/>
            <person name="Zhang X."/>
            <person name="Luo G."/>
            <person name="Jiang Y."/>
            <person name="Liu J."/>
            <person name="Wang Z."/>
            <person name="Sha Y."/>
            <person name="Zhang B."/>
            <person name="Wu H."/>
            <person name="Tang D."/>
            <person name="Shen Q."/>
            <person name="Xue P."/>
            <person name="Zou S."/>
            <person name="Wang X."/>
            <person name="Liu X."/>
            <person name="Wang F."/>
            <person name="Yang Y."/>
            <person name="An X."/>
            <person name="Dong Z."/>
            <person name="Zhang K."/>
            <person name="Zhang X."/>
            <person name="Luo M.C."/>
            <person name="Dvorak J."/>
            <person name="Tong Y."/>
            <person name="Wang J."/>
            <person name="Yang H."/>
            <person name="Li Z."/>
            <person name="Wang D."/>
            <person name="Zhang A."/>
            <person name="Wang J."/>
        </authorList>
    </citation>
    <scope>NUCLEOTIDE SEQUENCE</scope>
    <source>
        <strain evidence="3">cv. G1812</strain>
    </source>
</reference>
<evidence type="ECO:0000256" key="1">
    <source>
        <dbReference type="SAM" id="MobiDB-lite"/>
    </source>
</evidence>
<feature type="compositionally biased region" description="Basic residues" evidence="1">
    <location>
        <begin position="46"/>
        <end position="55"/>
    </location>
</feature>
<evidence type="ECO:0000313" key="3">
    <source>
        <dbReference type="Proteomes" id="UP000015106"/>
    </source>
</evidence>
<proteinExistence type="predicted"/>
<name>A0A8R7P449_TRIUA</name>
<evidence type="ECO:0000313" key="2">
    <source>
        <dbReference type="EnsemblPlants" id="TuG1812G0100004196.01.T01.cds401572"/>
    </source>
</evidence>
<accession>A0A8R7P449</accession>
<feature type="compositionally biased region" description="Basic residues" evidence="1">
    <location>
        <begin position="62"/>
        <end position="72"/>
    </location>
</feature>
<protein>
    <submittedName>
        <fullName evidence="2">Uncharacterized protein</fullName>
    </submittedName>
</protein>